<dbReference type="PANTHER" id="PTHR45648:SF106">
    <property type="entry name" value="ANTHER-SPECIFIC PROLINE-RICH PROTEIN APG"/>
    <property type="match status" value="1"/>
</dbReference>
<sequence>MEQFELSALAIALEKECPMMCRYGAEVGSMVFKRARTVPALYVFGDSLVDVGNNNYLPLTIVKANFPYNGIDFPSEEATGRFSNGKNAADIIAGKLGLPTPLPYLSQTNNVFLKGASFASGGAGVFNTTDEGLIKHTIPMAHQVEHFSTVCQRLVKELGSRAAVHEHLAKSLFLLVIGSNDIINHFKLGLYAASEDYTPQQYVTLMVSTLKQQLKGIYDLGGRKFLVFGIAPIGCAPRFRFEGVSNECNEQVNYWTTKYNEELTQMLALLQLELNEFRYLYFDAYGIFLDFIQRPESYGFIETKAACCGLGRLRARLPCTPLALVCSNRHANLFWDVYHPTEAAALIFIEKLFGGSKDHVFSMNITQLIAI</sequence>
<proteinExistence type="inferred from homology"/>
<dbReference type="InterPro" id="IPR036514">
    <property type="entry name" value="SGNH_hydro_sf"/>
</dbReference>
<evidence type="ECO:0000313" key="4">
    <source>
        <dbReference type="EMBL" id="CAA0828609.1"/>
    </source>
</evidence>
<evidence type="ECO:0000313" key="5">
    <source>
        <dbReference type="Proteomes" id="UP001153555"/>
    </source>
</evidence>
<dbReference type="Gene3D" id="3.40.50.1110">
    <property type="entry name" value="SGNH hydrolase"/>
    <property type="match status" value="1"/>
</dbReference>
<evidence type="ECO:0000256" key="3">
    <source>
        <dbReference type="ARBA" id="ARBA00022963"/>
    </source>
</evidence>
<protein>
    <submittedName>
        <fullName evidence="4">GDSL esterase/lipase</fullName>
    </submittedName>
</protein>
<dbReference type="InterPro" id="IPR051058">
    <property type="entry name" value="GDSL_Est/Lipase"/>
</dbReference>
<dbReference type="Pfam" id="PF00657">
    <property type="entry name" value="Lipase_GDSL"/>
    <property type="match status" value="1"/>
</dbReference>
<evidence type="ECO:0000256" key="1">
    <source>
        <dbReference type="ARBA" id="ARBA00008668"/>
    </source>
</evidence>
<comment type="caution">
    <text evidence="4">The sequence shown here is derived from an EMBL/GenBank/DDBJ whole genome shotgun (WGS) entry which is preliminary data.</text>
</comment>
<keyword evidence="5" id="KW-1185">Reference proteome</keyword>
<dbReference type="GO" id="GO:0016788">
    <property type="term" value="F:hydrolase activity, acting on ester bonds"/>
    <property type="evidence" value="ECO:0007669"/>
    <property type="project" value="InterPro"/>
</dbReference>
<dbReference type="OrthoDB" id="1600564at2759"/>
<keyword evidence="3" id="KW-0443">Lipid metabolism</keyword>
<dbReference type="InterPro" id="IPR035669">
    <property type="entry name" value="SGNH_plant_lipase-like"/>
</dbReference>
<dbReference type="EMBL" id="CACSLK010027752">
    <property type="protein sequence ID" value="CAA0828609.1"/>
    <property type="molecule type" value="Genomic_DNA"/>
</dbReference>
<dbReference type="AlphaFoldDB" id="A0A9N7N842"/>
<keyword evidence="2" id="KW-0378">Hydrolase</keyword>
<dbReference type="SUPFAM" id="SSF52266">
    <property type="entry name" value="SGNH hydrolase"/>
    <property type="match status" value="1"/>
</dbReference>
<dbReference type="PANTHER" id="PTHR45648">
    <property type="entry name" value="GDSL LIPASE/ACYLHYDROLASE FAMILY PROTEIN (AFU_ORTHOLOGUE AFUA_4G14700)"/>
    <property type="match status" value="1"/>
</dbReference>
<accession>A0A9N7N842</accession>
<organism evidence="4 5">
    <name type="scientific">Striga hermonthica</name>
    <name type="common">Purple witchweed</name>
    <name type="synonym">Buchnera hermonthica</name>
    <dbReference type="NCBI Taxonomy" id="68872"/>
    <lineage>
        <taxon>Eukaryota</taxon>
        <taxon>Viridiplantae</taxon>
        <taxon>Streptophyta</taxon>
        <taxon>Embryophyta</taxon>
        <taxon>Tracheophyta</taxon>
        <taxon>Spermatophyta</taxon>
        <taxon>Magnoliopsida</taxon>
        <taxon>eudicotyledons</taxon>
        <taxon>Gunneridae</taxon>
        <taxon>Pentapetalae</taxon>
        <taxon>asterids</taxon>
        <taxon>lamiids</taxon>
        <taxon>Lamiales</taxon>
        <taxon>Orobanchaceae</taxon>
        <taxon>Buchnereae</taxon>
        <taxon>Striga</taxon>
    </lineage>
</organism>
<evidence type="ECO:0000256" key="2">
    <source>
        <dbReference type="ARBA" id="ARBA00022801"/>
    </source>
</evidence>
<gene>
    <name evidence="4" type="ORF">SHERM_24304</name>
</gene>
<comment type="similarity">
    <text evidence="1">Belongs to the 'GDSL' lipolytic enzyme family.</text>
</comment>
<keyword evidence="3" id="KW-0442">Lipid degradation</keyword>
<dbReference type="InterPro" id="IPR001087">
    <property type="entry name" value="GDSL"/>
</dbReference>
<name>A0A9N7N842_STRHE</name>
<reference evidence="4" key="1">
    <citation type="submission" date="2019-12" db="EMBL/GenBank/DDBJ databases">
        <authorList>
            <person name="Scholes J."/>
        </authorList>
    </citation>
    <scope>NUCLEOTIDE SEQUENCE</scope>
</reference>
<dbReference type="CDD" id="cd01837">
    <property type="entry name" value="SGNH_plant_lipase_like"/>
    <property type="match status" value="1"/>
</dbReference>
<dbReference type="GO" id="GO:0016042">
    <property type="term" value="P:lipid catabolic process"/>
    <property type="evidence" value="ECO:0007669"/>
    <property type="project" value="UniProtKB-KW"/>
</dbReference>
<dbReference type="Proteomes" id="UP001153555">
    <property type="component" value="Unassembled WGS sequence"/>
</dbReference>